<sequence length="317" mass="36240">LLCYIAHLRVWMRSLVRSEFLSAQCLSLIPEGYVQSAQLSFDTASVERFMKWFHSAFVRKDLTIYLTRSGFCDAQVERLGMLISDKVYETPKDIASILVLCLLALKQSVRLCLSCYPVSHKPDLKSLAKSDEKKENEASSSKVGSSKTSKRIVKESTKDNATSAELNESASEVDWTPKSKRQKGEEQKKKFKKAVNSSVKGITVNSKKKMPTKKVNLGRNYWVEYWDEISEEWICIDPMKGTIDMAELIESDATSPMHYVIAIDNELSICIDSKYDCIEFGMRDVTARYASKYLSSEVRRLRIDEEWWKSSLMVLVN</sequence>
<dbReference type="PANTHER" id="PTHR12135:SF0">
    <property type="entry name" value="DNA REPAIR PROTEIN COMPLEMENTING XP-C CELLS"/>
    <property type="match status" value="1"/>
</dbReference>
<dbReference type="AlphaFoldDB" id="A0A0M3J2T6"/>
<dbReference type="PANTHER" id="PTHR12135">
    <property type="entry name" value="DNA REPAIR PROTEIN XP-C / RAD4"/>
    <property type="match status" value="1"/>
</dbReference>
<feature type="compositionally biased region" description="Basic and acidic residues" evidence="1">
    <location>
        <begin position="126"/>
        <end position="137"/>
    </location>
</feature>
<name>A0A0M3J2T6_ANISI</name>
<dbReference type="InterPro" id="IPR038765">
    <property type="entry name" value="Papain-like_cys_pep_sf"/>
</dbReference>
<dbReference type="Pfam" id="PF03835">
    <property type="entry name" value="Rad4"/>
    <property type="match status" value="1"/>
</dbReference>
<dbReference type="WBParaSite" id="ASIM_0000184801-mRNA-1">
    <property type="protein sequence ID" value="ASIM_0000184801-mRNA-1"/>
    <property type="gene ID" value="ASIM_0000184801"/>
</dbReference>
<reference evidence="3" key="1">
    <citation type="submission" date="2017-02" db="UniProtKB">
        <authorList>
            <consortium name="WormBaseParasite"/>
        </authorList>
    </citation>
    <scope>IDENTIFICATION</scope>
</reference>
<feature type="compositionally biased region" description="Polar residues" evidence="1">
    <location>
        <begin position="159"/>
        <end position="170"/>
    </location>
</feature>
<dbReference type="InterPro" id="IPR004583">
    <property type="entry name" value="DNA_repair_Rad4"/>
</dbReference>
<evidence type="ECO:0000256" key="1">
    <source>
        <dbReference type="SAM" id="MobiDB-lite"/>
    </source>
</evidence>
<dbReference type="GO" id="GO:0006289">
    <property type="term" value="P:nucleotide-excision repair"/>
    <property type="evidence" value="ECO:0007669"/>
    <property type="project" value="InterPro"/>
</dbReference>
<dbReference type="InterPro" id="IPR018325">
    <property type="entry name" value="Rad4/PNGase_transGLS-fold"/>
</dbReference>
<protein>
    <submittedName>
        <fullName evidence="3">DNA repair protein complementing XP-C cells (inferred by orthology to a human protein)</fullName>
    </submittedName>
</protein>
<dbReference type="SUPFAM" id="SSF54001">
    <property type="entry name" value="Cysteine proteinases"/>
    <property type="match status" value="1"/>
</dbReference>
<evidence type="ECO:0000313" key="3">
    <source>
        <dbReference type="WBParaSite" id="ASIM_0000184801-mRNA-1"/>
    </source>
</evidence>
<organism evidence="3">
    <name type="scientific">Anisakis simplex</name>
    <name type="common">Herring worm</name>
    <dbReference type="NCBI Taxonomy" id="6269"/>
    <lineage>
        <taxon>Eukaryota</taxon>
        <taxon>Metazoa</taxon>
        <taxon>Ecdysozoa</taxon>
        <taxon>Nematoda</taxon>
        <taxon>Chromadorea</taxon>
        <taxon>Rhabditida</taxon>
        <taxon>Spirurina</taxon>
        <taxon>Ascaridomorpha</taxon>
        <taxon>Ascaridoidea</taxon>
        <taxon>Anisakidae</taxon>
        <taxon>Anisakis</taxon>
        <taxon>Anisakis simplex complex</taxon>
    </lineage>
</organism>
<dbReference type="GO" id="GO:0000111">
    <property type="term" value="C:nucleotide-excision repair factor 2 complex"/>
    <property type="evidence" value="ECO:0007669"/>
    <property type="project" value="TreeGrafter"/>
</dbReference>
<dbReference type="GO" id="GO:0005737">
    <property type="term" value="C:cytoplasm"/>
    <property type="evidence" value="ECO:0007669"/>
    <property type="project" value="TreeGrafter"/>
</dbReference>
<accession>A0A0M3J2T6</accession>
<dbReference type="GO" id="GO:0071942">
    <property type="term" value="C:XPC complex"/>
    <property type="evidence" value="ECO:0007669"/>
    <property type="project" value="TreeGrafter"/>
</dbReference>
<dbReference type="GO" id="GO:0003697">
    <property type="term" value="F:single-stranded DNA binding"/>
    <property type="evidence" value="ECO:0007669"/>
    <property type="project" value="TreeGrafter"/>
</dbReference>
<evidence type="ECO:0000259" key="2">
    <source>
        <dbReference type="Pfam" id="PF03835"/>
    </source>
</evidence>
<feature type="domain" description="Rad4/PNGase transglutaminase-like fold" evidence="2">
    <location>
        <begin position="187"/>
        <end position="312"/>
    </location>
</feature>
<dbReference type="GO" id="GO:0006298">
    <property type="term" value="P:mismatch repair"/>
    <property type="evidence" value="ECO:0007669"/>
    <property type="project" value="TreeGrafter"/>
</dbReference>
<feature type="region of interest" description="Disordered" evidence="1">
    <location>
        <begin position="126"/>
        <end position="193"/>
    </location>
</feature>
<proteinExistence type="predicted"/>
<dbReference type="Gene3D" id="3.90.260.10">
    <property type="entry name" value="Transglutaminase-like"/>
    <property type="match status" value="1"/>
</dbReference>
<dbReference type="InterPro" id="IPR036985">
    <property type="entry name" value="Transglutaminase-like_sf"/>
</dbReference>
<dbReference type="GO" id="GO:0003684">
    <property type="term" value="F:damaged DNA binding"/>
    <property type="evidence" value="ECO:0007669"/>
    <property type="project" value="InterPro"/>
</dbReference>